<dbReference type="Pfam" id="PF01037">
    <property type="entry name" value="AsnC_trans_reg"/>
    <property type="match status" value="1"/>
</dbReference>
<dbReference type="RefSeq" id="WP_089769615.1">
    <property type="nucleotide sequence ID" value="NZ_FNPB01000019.1"/>
</dbReference>
<dbReference type="AlphaFoldDB" id="A0A1H3KFV8"/>
<sequence>MVRAFVMVQTDSGEADRVVEAVRDLAAVREAHVVAGGYDAIVETDADAVYDLLDVSSTQIQALSGVTDTTTYIAMD</sequence>
<dbReference type="InterPro" id="IPR011008">
    <property type="entry name" value="Dimeric_a/b-barrel"/>
</dbReference>
<dbReference type="Proteomes" id="UP000199170">
    <property type="component" value="Unassembled WGS sequence"/>
</dbReference>
<accession>A0A1H3KFV8</accession>
<feature type="domain" description="Transcription regulator AsnC/Lrp ligand binding" evidence="1">
    <location>
        <begin position="6"/>
        <end position="75"/>
    </location>
</feature>
<reference evidence="3" key="1">
    <citation type="submission" date="2016-10" db="EMBL/GenBank/DDBJ databases">
        <authorList>
            <person name="Varghese N."/>
            <person name="Submissions S."/>
        </authorList>
    </citation>
    <scope>NUCLEOTIDE SEQUENCE [LARGE SCALE GENOMIC DNA]</scope>
    <source>
        <strain evidence="3">CGMCC 1.10118</strain>
    </source>
</reference>
<dbReference type="InterPro" id="IPR019887">
    <property type="entry name" value="Tscrpt_reg_AsnC/Lrp_C"/>
</dbReference>
<dbReference type="Gene3D" id="3.30.70.920">
    <property type="match status" value="1"/>
</dbReference>
<keyword evidence="3" id="KW-1185">Reference proteome</keyword>
<dbReference type="SUPFAM" id="SSF54909">
    <property type="entry name" value="Dimeric alpha+beta barrel"/>
    <property type="match status" value="1"/>
</dbReference>
<protein>
    <submittedName>
        <fullName evidence="2">Transcriptional regulator, AsnC family</fullName>
    </submittedName>
</protein>
<evidence type="ECO:0000313" key="3">
    <source>
        <dbReference type="Proteomes" id="UP000199170"/>
    </source>
</evidence>
<dbReference type="OrthoDB" id="8136at2157"/>
<evidence type="ECO:0000259" key="1">
    <source>
        <dbReference type="Pfam" id="PF01037"/>
    </source>
</evidence>
<evidence type="ECO:0000313" key="2">
    <source>
        <dbReference type="EMBL" id="SDY50695.1"/>
    </source>
</evidence>
<organism evidence="2 3">
    <name type="scientific">Halobellus clavatus</name>
    <dbReference type="NCBI Taxonomy" id="660517"/>
    <lineage>
        <taxon>Archaea</taxon>
        <taxon>Methanobacteriati</taxon>
        <taxon>Methanobacteriota</taxon>
        <taxon>Stenosarchaea group</taxon>
        <taxon>Halobacteria</taxon>
        <taxon>Halobacteriales</taxon>
        <taxon>Haloferacaceae</taxon>
        <taxon>Halobellus</taxon>
    </lineage>
</organism>
<gene>
    <name evidence="2" type="ORF">SAMN04487946_11921</name>
</gene>
<proteinExistence type="predicted"/>
<dbReference type="EMBL" id="FNPB01000019">
    <property type="protein sequence ID" value="SDY50695.1"/>
    <property type="molecule type" value="Genomic_DNA"/>
</dbReference>
<name>A0A1H3KFV8_9EURY</name>
<dbReference type="STRING" id="660517.SAMN04487946_11921"/>